<dbReference type="AlphaFoldDB" id="Q648H6"/>
<evidence type="ECO:0000313" key="1">
    <source>
        <dbReference type="EMBL" id="AAU84201.1"/>
    </source>
</evidence>
<gene>
    <name evidence="1" type="ORF">GZ37D1_48</name>
</gene>
<dbReference type="EMBL" id="AY714868">
    <property type="protein sequence ID" value="AAU84201.1"/>
    <property type="molecule type" value="Genomic_DNA"/>
</dbReference>
<sequence>MMRSNTLKRLVYTLFICLLVFTSALSTTAGQNLDISTSFSLEGEGVTYRVLEAESEDGLNGLKFTEEWITPGLGYHGNTTIKYEEFFFFSTNNASYISVEAATTYTNLDYLTCSKNYILGAAQGHKNRGNSTISLMYQADNMTSVIMADGLISGKTTFSFMAIDHANNTRLYKDKITHIGSANLNLENVIMLPDYPAAGEDDWLPCP</sequence>
<name>Q648H6_UNCAG</name>
<accession>Q648H6</accession>
<reference evidence="1" key="2">
    <citation type="submission" date="2004-08" db="EMBL/GenBank/DDBJ databases">
        <authorList>
            <person name="Putnam N."/>
            <person name="Detter J.C."/>
            <person name="Richardson P.M."/>
            <person name="Rokhsar D."/>
        </authorList>
    </citation>
    <scope>NUCLEOTIDE SEQUENCE</scope>
</reference>
<reference evidence="1" key="1">
    <citation type="journal article" date="2004" name="Science">
        <title>Reverse methanogenesis: testing the hypothesis with environmental genomics.</title>
        <authorList>
            <person name="Hallam S.J."/>
            <person name="Putnam N."/>
            <person name="Preston C.M."/>
            <person name="Detter J.C."/>
            <person name="Rokhsar D."/>
            <person name="Richardson P.M."/>
            <person name="DeLong E.F."/>
        </authorList>
    </citation>
    <scope>NUCLEOTIDE SEQUENCE</scope>
</reference>
<protein>
    <submittedName>
        <fullName evidence="1">Uncharacterized protein</fullName>
    </submittedName>
</protein>
<proteinExistence type="predicted"/>
<organism evidence="1">
    <name type="scientific">Uncultured archaeon GZfos26G2</name>
    <dbReference type="NCBI Taxonomy" id="3386331"/>
    <lineage>
        <taxon>Archaea</taxon>
        <taxon>Methanobacteriati</taxon>
        <taxon>Methanobacteriota</taxon>
        <taxon>Stenosarchaea group</taxon>
        <taxon>Methanomicrobia</taxon>
        <taxon>Candidatus Methanophagales</taxon>
        <taxon>Candidatus Methanophagaceae</taxon>
        <taxon>Candidatus Methanophaga</taxon>
    </lineage>
</organism>